<evidence type="ECO:0000256" key="7">
    <source>
        <dbReference type="ARBA" id="ARBA00022989"/>
    </source>
</evidence>
<sequence length="1223" mass="138220">MHDGGNTLTSRGSTPSSKDKDLEAGAPRARRASASAQARGVKRPVWHYVVPLLVVLTVVYSFSGNTEDKSLASVENKPSIKEWSVKTPEPVNAQQLTDKDDTQMQERQSFSKDKGIIMCMHNGAVPMGLSLVRELRCLGNQEVIQIYHCFPEEMSNTSRTLLLEADNNLEIVDVCSDLVAKGKLTEDRAKHFRSWWIKPLAMYHTDIKEVLLLDIDDIFLRDPAVLRTTEGYKKTGTTFFYDRVLSSKEFFNQDVDGEQYLRKLLKEFDYAKYGLPMGSTPSKHLSPQTSYAWRRQTSHEQDSSLVAIDKSRAGKAMEIMFFLITEQHFVHEFSYGDKETFWISYELAKLEYFFSPWGVSDISSSTNKDLEKHEDSLCGSIVQYMPVEDETSEVLYVNGKALLNPFPVPMDKLGTATHNVLFNTNPTHVTLRQQRRGNGRTKTNYKGGYAMECLVGFGSEPMPSKFAPQLLRRRMFYFGIRMGSFHTTMARSRSRSPTRSRRHGGSSSSSRRDRHASSSRRRSRSRHREDPPAPSEDKNGEISLSIEETNKLRISLGLKPLSVGPSKKEQSVVNVQKTSAELDAEREQQELKKKLQQSKTRRELTQKLAGKSLGEQLKADLEAQKAGNDALEWVKQSRRKKVNENKPREETEEKYDASALAGMTVGHSLDNFEDGQEIVLTLKDQRVLGEDGKDLNEEDDELVNVELSEKDRRLAQQVRAKRAALPVYTGYDDDEFIEMGSSKKRKSGPKLLAHYDEEQEAVKAAEARKFKLDASGGSKAVESESKQEDEDDIAVISLAMNKTKRVEDYYSKEEVEAQFKKSKKLRKKKKSRRRRVDLDENDAVEVQLNTQDTDAASLVAQLEQEALQTGSTSKDRGKRKRTRHEDTEEEENLLRFQEAREKANAVASEALAASKKKMKRRVIDDSELVDDAAIEMELGASLARARQLAHKQVPVAPTTSEDRIAQLASQTISQEDDKTSAVSTDTSGDVVMSDTANIKPVGHVFGEVSTAANTVVFNEATDFETRLRDAMEKRAAQFQAAADGNTGTNTGKPQPVVEEQKQEENMEIEEKEENYSDDEEAKENEVWGEEQPLVGTGMAATLALLRKTGDLRQTHVERQAGRANDARDRNFEDDLRIKNGVKLDYRDEFGRLLTKKEAFRMLSYKFHGHEPGKKKKEKRLRQLKEELEAQKMLTGEGSTKMMKVLEKKQKHTKEAHVVLSSGV</sequence>
<evidence type="ECO:0000256" key="9">
    <source>
        <dbReference type="ARBA" id="ARBA00023180"/>
    </source>
</evidence>
<dbReference type="Pfam" id="PF11051">
    <property type="entry name" value="Mannosyl_trans3"/>
    <property type="match status" value="1"/>
</dbReference>
<evidence type="ECO:0000256" key="4">
    <source>
        <dbReference type="ARBA" id="ARBA00022679"/>
    </source>
</evidence>
<proteinExistence type="inferred from homology"/>
<evidence type="ECO:0000313" key="11">
    <source>
        <dbReference type="EMBL" id="ETK84989.1"/>
    </source>
</evidence>
<dbReference type="GO" id="GO:0006493">
    <property type="term" value="P:protein O-linked glycosylation"/>
    <property type="evidence" value="ECO:0007669"/>
    <property type="project" value="TreeGrafter"/>
</dbReference>
<dbReference type="SUPFAM" id="SSF53448">
    <property type="entry name" value="Nucleotide-diphospho-sugar transferases"/>
    <property type="match status" value="1"/>
</dbReference>
<dbReference type="Pfam" id="PF19252">
    <property type="entry name" value="HIND"/>
    <property type="match status" value="1"/>
</dbReference>
<feature type="region of interest" description="Disordered" evidence="10">
    <location>
        <begin position="866"/>
        <end position="892"/>
    </location>
</feature>
<dbReference type="GO" id="GO:0046540">
    <property type="term" value="C:U4/U6 x U5 tri-snRNP complex"/>
    <property type="evidence" value="ECO:0007669"/>
    <property type="project" value="InterPro"/>
</dbReference>
<keyword evidence="8" id="KW-0472">Membrane</keyword>
<reference evidence="11" key="1">
    <citation type="submission" date="2013-11" db="EMBL/GenBank/DDBJ databases">
        <title>The Genome Sequence of Phytophthora parasitica CJ02B3.</title>
        <authorList>
            <consortium name="The Broad Institute Genomics Platform"/>
            <person name="Russ C."/>
            <person name="Tyler B."/>
            <person name="Panabieres F."/>
            <person name="Shan W."/>
            <person name="Tripathy S."/>
            <person name="Grunwald N."/>
            <person name="Machado M."/>
            <person name="Johnson C.S."/>
            <person name="Arredondo F."/>
            <person name="Hong C."/>
            <person name="Coffey M."/>
            <person name="Young S.K."/>
            <person name="Zeng Q."/>
            <person name="Gargeya S."/>
            <person name="Fitzgerald M."/>
            <person name="Abouelleil A."/>
            <person name="Alvarado L."/>
            <person name="Chapman S.B."/>
            <person name="Gainer-Dewar J."/>
            <person name="Goldberg J."/>
            <person name="Griggs A."/>
            <person name="Gujja S."/>
            <person name="Hansen M."/>
            <person name="Howarth C."/>
            <person name="Imamovic A."/>
            <person name="Ireland A."/>
            <person name="Larimer J."/>
            <person name="McCowan C."/>
            <person name="Murphy C."/>
            <person name="Pearson M."/>
            <person name="Poon T.W."/>
            <person name="Priest M."/>
            <person name="Roberts A."/>
            <person name="Saif S."/>
            <person name="Shea T."/>
            <person name="Sykes S."/>
            <person name="Wortman J."/>
            <person name="Nusbaum C."/>
            <person name="Birren B."/>
        </authorList>
    </citation>
    <scope>NUCLEOTIDE SEQUENCE [LARGE SCALE GENOMIC DNA]</scope>
    <source>
        <strain evidence="11">CJ02B3</strain>
    </source>
</reference>
<feature type="region of interest" description="Disordered" evidence="10">
    <location>
        <begin position="820"/>
        <end position="843"/>
    </location>
</feature>
<feature type="region of interest" description="Disordered" evidence="10">
    <location>
        <begin position="1"/>
        <end position="37"/>
    </location>
</feature>
<dbReference type="InterPro" id="IPR045347">
    <property type="entry name" value="HIND"/>
</dbReference>
<dbReference type="PANTHER" id="PTHR31392">
    <property type="entry name" value="ALPHA-1,3-MANNOSYLTRANSFERASE MNN1-RELATED"/>
    <property type="match status" value="1"/>
</dbReference>
<dbReference type="InterPro" id="IPR029044">
    <property type="entry name" value="Nucleotide-diphossugar_trans"/>
</dbReference>
<feature type="compositionally biased region" description="Polar residues" evidence="10">
    <location>
        <begin position="1"/>
        <end position="16"/>
    </location>
</feature>
<comment type="similarity">
    <text evidence="2">Belongs to the MNN1/MNT family.</text>
</comment>
<feature type="compositionally biased region" description="Low complexity" evidence="10">
    <location>
        <begin position="24"/>
        <end position="37"/>
    </location>
</feature>
<evidence type="ECO:0000256" key="5">
    <source>
        <dbReference type="ARBA" id="ARBA00022692"/>
    </source>
</evidence>
<evidence type="ECO:0000256" key="6">
    <source>
        <dbReference type="ARBA" id="ARBA00022968"/>
    </source>
</evidence>
<feature type="compositionally biased region" description="Basic and acidic residues" evidence="10">
    <location>
        <begin position="527"/>
        <end position="540"/>
    </location>
</feature>
<evidence type="ECO:0000256" key="10">
    <source>
        <dbReference type="SAM" id="MobiDB-lite"/>
    </source>
</evidence>
<keyword evidence="9" id="KW-0325">Glycoprotein</keyword>
<dbReference type="PANTHER" id="PTHR31392:SF1">
    <property type="entry name" value="ALPHA-1,3-MANNOSYLTRANSFERASE MNN1-RELATED"/>
    <property type="match status" value="1"/>
</dbReference>
<evidence type="ECO:0000256" key="2">
    <source>
        <dbReference type="ARBA" id="ARBA00009105"/>
    </source>
</evidence>
<feature type="compositionally biased region" description="Basic residues" evidence="10">
    <location>
        <begin position="512"/>
        <end position="526"/>
    </location>
</feature>
<keyword evidence="7" id="KW-1133">Transmembrane helix</keyword>
<dbReference type="InterPro" id="IPR005011">
    <property type="entry name" value="SNU66/SART1"/>
</dbReference>
<evidence type="ECO:0000256" key="8">
    <source>
        <dbReference type="ARBA" id="ARBA00023136"/>
    </source>
</evidence>
<keyword evidence="4" id="KW-0808">Transferase</keyword>
<comment type="subcellular location">
    <subcellularLocation>
        <location evidence="1">Membrane</location>
        <topology evidence="1">Single-pass type II membrane protein</topology>
    </subcellularLocation>
</comment>
<organism evidence="11">
    <name type="scientific">Phytophthora nicotianae</name>
    <name type="common">Potato buckeye rot agent</name>
    <name type="synonym">Phytophthora parasitica</name>
    <dbReference type="NCBI Taxonomy" id="4792"/>
    <lineage>
        <taxon>Eukaryota</taxon>
        <taxon>Sar</taxon>
        <taxon>Stramenopiles</taxon>
        <taxon>Oomycota</taxon>
        <taxon>Peronosporomycetes</taxon>
        <taxon>Peronosporales</taxon>
        <taxon>Peronosporaceae</taxon>
        <taxon>Phytophthora</taxon>
    </lineage>
</organism>
<dbReference type="GO" id="GO:0005794">
    <property type="term" value="C:Golgi apparatus"/>
    <property type="evidence" value="ECO:0007669"/>
    <property type="project" value="TreeGrafter"/>
</dbReference>
<feature type="region of interest" description="Disordered" evidence="10">
    <location>
        <begin position="488"/>
        <end position="543"/>
    </location>
</feature>
<dbReference type="InterPro" id="IPR022751">
    <property type="entry name" value="Alpha_mannosyltransferase"/>
</dbReference>
<feature type="region of interest" description="Disordered" evidence="10">
    <location>
        <begin position="773"/>
        <end position="792"/>
    </location>
</feature>
<dbReference type="AlphaFoldDB" id="W2GQ51"/>
<feature type="compositionally biased region" description="Basic residues" evidence="10">
    <location>
        <begin position="820"/>
        <end position="835"/>
    </location>
</feature>
<dbReference type="VEuPathDB" id="FungiDB:PPTG_01764"/>
<keyword evidence="6" id="KW-0735">Signal-anchor</keyword>
<evidence type="ECO:0000256" key="1">
    <source>
        <dbReference type="ARBA" id="ARBA00004606"/>
    </source>
</evidence>
<keyword evidence="5" id="KW-0812">Transmembrane</keyword>
<name>W2GQ51_PHYNI</name>
<gene>
    <name evidence="11" type="ORF">L915_10091</name>
</gene>
<dbReference type="EMBL" id="KI686630">
    <property type="protein sequence ID" value="ETK84989.1"/>
    <property type="molecule type" value="Genomic_DNA"/>
</dbReference>
<evidence type="ECO:0008006" key="12">
    <source>
        <dbReference type="Google" id="ProtNLM"/>
    </source>
</evidence>
<accession>W2GQ51</accession>
<keyword evidence="3" id="KW-0328">Glycosyltransferase</keyword>
<feature type="compositionally biased region" description="Acidic residues" evidence="10">
    <location>
        <begin position="1065"/>
        <end position="1088"/>
    </location>
</feature>
<evidence type="ECO:0000256" key="3">
    <source>
        <dbReference type="ARBA" id="ARBA00022676"/>
    </source>
</evidence>
<dbReference type="Proteomes" id="UP000053236">
    <property type="component" value="Unassembled WGS sequence"/>
</dbReference>
<dbReference type="Pfam" id="PF03343">
    <property type="entry name" value="SART-1"/>
    <property type="match status" value="1"/>
</dbReference>
<protein>
    <recommendedName>
        <fullName evidence="12">U4/U6.U5 tri-snRNP-associated protein 1</fullName>
    </recommendedName>
</protein>
<feature type="compositionally biased region" description="Basic residues" evidence="10">
    <location>
        <begin position="492"/>
        <end position="504"/>
    </location>
</feature>
<dbReference type="GO" id="GO:0000398">
    <property type="term" value="P:mRNA splicing, via spliceosome"/>
    <property type="evidence" value="ECO:0007669"/>
    <property type="project" value="InterPro"/>
</dbReference>
<dbReference type="GO" id="GO:0016020">
    <property type="term" value="C:membrane"/>
    <property type="evidence" value="ECO:0007669"/>
    <property type="project" value="UniProtKB-SubCell"/>
</dbReference>
<dbReference type="VEuPathDB" id="FungiDB:PPTG_01763"/>
<dbReference type="GO" id="GO:0000033">
    <property type="term" value="F:alpha-1,3-mannosyltransferase activity"/>
    <property type="evidence" value="ECO:0007669"/>
    <property type="project" value="TreeGrafter"/>
</dbReference>
<feature type="region of interest" description="Disordered" evidence="10">
    <location>
        <begin position="1039"/>
        <end position="1093"/>
    </location>
</feature>